<organism evidence="6">
    <name type="scientific">Roseihalotalea indica</name>
    <dbReference type="NCBI Taxonomy" id="2867963"/>
    <lineage>
        <taxon>Bacteria</taxon>
        <taxon>Pseudomonadati</taxon>
        <taxon>Bacteroidota</taxon>
        <taxon>Cytophagia</taxon>
        <taxon>Cytophagales</taxon>
        <taxon>Catalimonadaceae</taxon>
        <taxon>Roseihalotalea</taxon>
    </lineage>
</organism>
<proteinExistence type="predicted"/>
<dbReference type="InterPro" id="IPR016181">
    <property type="entry name" value="Acyl_CoA_acyltransferase"/>
</dbReference>
<dbReference type="PROSITE" id="PS00599">
    <property type="entry name" value="AA_TRANSFER_CLASS_2"/>
    <property type="match status" value="1"/>
</dbReference>
<dbReference type="GO" id="GO:0008483">
    <property type="term" value="F:transaminase activity"/>
    <property type="evidence" value="ECO:0007669"/>
    <property type="project" value="UniProtKB-KW"/>
</dbReference>
<dbReference type="InterPro" id="IPR001917">
    <property type="entry name" value="Aminotrans_II_pyridoxalP_BS"/>
</dbReference>
<dbReference type="InterPro" id="IPR015422">
    <property type="entry name" value="PyrdxlP-dep_Trfase_small"/>
</dbReference>
<dbReference type="InterPro" id="IPR015424">
    <property type="entry name" value="PyrdxlP-dep_Trfase"/>
</dbReference>
<dbReference type="Gene3D" id="3.40.640.10">
    <property type="entry name" value="Type I PLP-dependent aspartate aminotransferase-like (Major domain)"/>
    <property type="match status" value="1"/>
</dbReference>
<dbReference type="SUPFAM" id="SSF55729">
    <property type="entry name" value="Acyl-CoA N-acyltransferases (Nat)"/>
    <property type="match status" value="1"/>
</dbReference>
<reference evidence="6" key="1">
    <citation type="journal article" date="2023" name="Comput. Struct. Biotechnol. J.">
        <title>Discovery of a novel marine Bacteroidetes with a rich repertoire of carbohydrate-active enzymes.</title>
        <authorList>
            <person name="Chen B."/>
            <person name="Liu G."/>
            <person name="Chen Q."/>
            <person name="Wang H."/>
            <person name="Liu L."/>
            <person name="Tang K."/>
        </authorList>
    </citation>
    <scope>NUCLEOTIDE SEQUENCE</scope>
    <source>
        <strain evidence="6">TK19036</strain>
    </source>
</reference>
<protein>
    <submittedName>
        <fullName evidence="6">Aminotransferase class I/II-fold pyridoxal phosphate-dependent enzyme</fullName>
    </submittedName>
</protein>
<accession>A0AA49GN34</accession>
<dbReference type="GO" id="GO:0030170">
    <property type="term" value="F:pyridoxal phosphate binding"/>
    <property type="evidence" value="ECO:0007669"/>
    <property type="project" value="InterPro"/>
</dbReference>
<name>A0AA49GN34_9BACT</name>
<dbReference type="InterPro" id="IPR050087">
    <property type="entry name" value="AON_synthase_class-II"/>
</dbReference>
<feature type="domain" description="Aminotransferase class I/classII large" evidence="5">
    <location>
        <begin position="48"/>
        <end position="392"/>
    </location>
</feature>
<evidence type="ECO:0000313" key="6">
    <source>
        <dbReference type="EMBL" id="WKN36831.1"/>
    </source>
</evidence>
<dbReference type="InterPro" id="IPR015421">
    <property type="entry name" value="PyrdxlP-dep_Trfase_major"/>
</dbReference>
<keyword evidence="3" id="KW-0808">Transferase</keyword>
<keyword evidence="4" id="KW-0663">Pyridoxal phosphate</keyword>
<comment type="pathway">
    <text evidence="2">Lipid metabolism.</text>
</comment>
<sequence>MAKSKHNHLLDTIGDLILNAKKEGLVHLYTEGEYFDGRHIQIEGKKLFHFGTTGYLGLEQDQRLKDAAIDAIQRYGTQFPLSKTYLSFVIYKELEECLQKIYNRPIVITKNSTLAHIGVIPTIVRDEDVLILDQQVHASVQNASQLLKPRGIPVQMVKHNDVGMLEDMIKRVRDTHQKIWYAADGVYSMYGDVVPLDELLPLMERYPQLHLYIDDVHGMSWAGKHGAGYVMSKLGTLRERIVLIGTLSKSFGASGGVVAFGDDKLYEAFKIFGGPQTFSAQLEPASVAAALASAKIHLSDEIYTMQQELSERVSLCNQLIQETDLPLIQESICPVHFVGGALPAVTYNFARRLMNEGFYVNVAIFPAVPIKHTGIRFTISRHNQMDDIRELIDAMKYHYPKALENEGYTMNQVRKAFRLPLLEEKTKAKTDEREGLQLEIVNTIQQVDQQEWDALMGERGAFDWNALNFYEEVFAEHPDPRYRWEFIYMTIRDAKGKVVLTTFFTTAFWKDDMLASASVSEQIEQIRKVNPDHLTSKVLAMGSLITDGEHLYLDKGHPYYYVALKMMNAKLEALKEKHQCSMIMIRDIAADDQDLNHLLHTQGFLQVDLPESTVIPSLDWNTTDEYLNTLSSKSRYHVRRDVLKNLENFDIQTKPTLEIEELLRAYELYKEISNRNYALNNIEFPFQLFEAMNSNPNWEFILFRLKEDLVASGDDSMVGIAFTYKTKESYCGVLLGMDYQYSREYKVYKQILFHATMRARELNKQRIYLGLTSSQEKKKYGANLTPRVGYLQAQDNYKIELIESMAGVK</sequence>
<dbReference type="InterPro" id="IPR004839">
    <property type="entry name" value="Aminotransferase_I/II_large"/>
</dbReference>
<evidence type="ECO:0000256" key="1">
    <source>
        <dbReference type="ARBA" id="ARBA00001933"/>
    </source>
</evidence>
<comment type="cofactor">
    <cofactor evidence="1">
        <name>pyridoxal 5'-phosphate</name>
        <dbReference type="ChEBI" id="CHEBI:597326"/>
    </cofactor>
</comment>
<evidence type="ECO:0000259" key="5">
    <source>
        <dbReference type="Pfam" id="PF00155"/>
    </source>
</evidence>
<dbReference type="PANTHER" id="PTHR13693">
    <property type="entry name" value="CLASS II AMINOTRANSFERASE/8-AMINO-7-OXONONANOATE SYNTHASE"/>
    <property type="match status" value="1"/>
</dbReference>
<gene>
    <name evidence="6" type="ORF">K4G66_31180</name>
</gene>
<evidence type="ECO:0000256" key="3">
    <source>
        <dbReference type="ARBA" id="ARBA00022679"/>
    </source>
</evidence>
<dbReference type="SUPFAM" id="SSF53383">
    <property type="entry name" value="PLP-dependent transferases"/>
    <property type="match status" value="1"/>
</dbReference>
<reference evidence="6" key="2">
    <citation type="journal article" date="2024" name="Antonie Van Leeuwenhoek">
        <title>Roseihalotalea indica gen. nov., sp. nov., a halophilic Bacteroidetes from mesopelagic Southwest Indian Ocean with higher carbohydrate metabolic potential.</title>
        <authorList>
            <person name="Chen B."/>
            <person name="Zhang M."/>
            <person name="Lin D."/>
            <person name="Ye J."/>
            <person name="Tang K."/>
        </authorList>
    </citation>
    <scope>NUCLEOTIDE SEQUENCE</scope>
    <source>
        <strain evidence="6">TK19036</strain>
    </source>
</reference>
<dbReference type="Pfam" id="PF00155">
    <property type="entry name" value="Aminotran_1_2"/>
    <property type="match status" value="1"/>
</dbReference>
<keyword evidence="6" id="KW-0032">Aminotransferase</keyword>
<evidence type="ECO:0000256" key="2">
    <source>
        <dbReference type="ARBA" id="ARBA00005189"/>
    </source>
</evidence>
<dbReference type="EMBL" id="CP120682">
    <property type="protein sequence ID" value="WKN36831.1"/>
    <property type="molecule type" value="Genomic_DNA"/>
</dbReference>
<dbReference type="PANTHER" id="PTHR13693:SF3">
    <property type="entry name" value="LD36009P"/>
    <property type="match status" value="1"/>
</dbReference>
<dbReference type="AlphaFoldDB" id="A0AA49GN34"/>
<dbReference type="Gene3D" id="3.40.630.30">
    <property type="match status" value="1"/>
</dbReference>
<evidence type="ECO:0000256" key="4">
    <source>
        <dbReference type="ARBA" id="ARBA00022898"/>
    </source>
</evidence>
<dbReference type="Gene3D" id="3.90.1150.10">
    <property type="entry name" value="Aspartate Aminotransferase, domain 1"/>
    <property type="match status" value="1"/>
</dbReference>